<name>A0ABD1NTE6_9LAMI</name>
<accession>A0ABD1NTE6</accession>
<evidence type="ECO:0000256" key="1">
    <source>
        <dbReference type="ARBA" id="ARBA00004229"/>
    </source>
</evidence>
<sequence length="357" mass="41220">MNNWWKPKQSAAPLHHHHGGLHEAFHTLQSHVSSFFQKPKNLFVNCCPTAQALYAFKKELYPEQLVYDTRMNLRDLKHNGTIKDYVVEFTTLMLQIPRLSDDDLLKLAYELQHWAKQEFNFFNRNGRNNLAMSDEEIVKKFCKVPVYNIKFSDEEVAQMASHIDKRKSILVYFLSKADAMAYAKHGLIVSVPSRLPYVYSEDLEIVMDYNMTVGPLRLIPEASEVKNALQVRKKAGLPHEYFSGVPVFESKNLSICQDYLRLTNEGCLNQRRPVFFKKEDLEKSLAKARAESHDGRSNIIDSVTQIEVASLEDIVQAMKDSSTSEWNNVYFAHPGQDIETNPSTRSYEDILRDMGKY</sequence>
<organism evidence="4 7">
    <name type="scientific">Abeliophyllum distichum</name>
    <dbReference type="NCBI Taxonomy" id="126358"/>
    <lineage>
        <taxon>Eukaryota</taxon>
        <taxon>Viridiplantae</taxon>
        <taxon>Streptophyta</taxon>
        <taxon>Embryophyta</taxon>
        <taxon>Tracheophyta</taxon>
        <taxon>Spermatophyta</taxon>
        <taxon>Magnoliopsida</taxon>
        <taxon>eudicotyledons</taxon>
        <taxon>Gunneridae</taxon>
        <taxon>Pentapetalae</taxon>
        <taxon>asterids</taxon>
        <taxon>lamiids</taxon>
        <taxon>Lamiales</taxon>
        <taxon>Oleaceae</taxon>
        <taxon>Forsythieae</taxon>
        <taxon>Abeliophyllum</taxon>
    </lineage>
</organism>
<evidence type="ECO:0000313" key="6">
    <source>
        <dbReference type="EMBL" id="KAL2458515.1"/>
    </source>
</evidence>
<evidence type="ECO:0000313" key="7">
    <source>
        <dbReference type="Proteomes" id="UP001604336"/>
    </source>
</evidence>
<dbReference type="EMBL" id="JBFOLK010000254">
    <property type="protein sequence ID" value="KAL2454885.1"/>
    <property type="molecule type" value="Genomic_DNA"/>
</dbReference>
<dbReference type="InterPro" id="IPR007378">
    <property type="entry name" value="Tic22-like"/>
</dbReference>
<dbReference type="AlphaFoldDB" id="A0ABD1NTE6"/>
<evidence type="ECO:0008006" key="8">
    <source>
        <dbReference type="Google" id="ProtNLM"/>
    </source>
</evidence>
<evidence type="ECO:0000256" key="2">
    <source>
        <dbReference type="ARBA" id="ARBA00022528"/>
    </source>
</evidence>
<reference evidence="7" key="2">
    <citation type="submission" date="2024-07" db="EMBL/GenBank/DDBJ databases">
        <title>Two chromosome-level genome assemblies of Korean endemic species Abeliophyllum distichum and Forsythia ovata (Oleaceae).</title>
        <authorList>
            <person name="Jang H."/>
        </authorList>
    </citation>
    <scope>NUCLEOTIDE SEQUENCE [LARGE SCALE GENOMIC DNA]</scope>
</reference>
<comment type="caution">
    <text evidence="4">The sequence shown here is derived from an EMBL/GenBank/DDBJ whole genome shotgun (WGS) entry which is preliminary data.</text>
</comment>
<keyword evidence="3" id="KW-0934">Plastid</keyword>
<evidence type="ECO:0000313" key="4">
    <source>
        <dbReference type="EMBL" id="KAL2454885.1"/>
    </source>
</evidence>
<dbReference type="Proteomes" id="UP001604336">
    <property type="component" value="Unassembled WGS sequence"/>
</dbReference>
<dbReference type="EMBL" id="JBFOLK010000052">
    <property type="protein sequence ID" value="KAL2457605.1"/>
    <property type="molecule type" value="Genomic_DNA"/>
</dbReference>
<comment type="subcellular location">
    <subcellularLocation>
        <location evidence="1">Plastid</location>
        <location evidence="1">Chloroplast</location>
    </subcellularLocation>
</comment>
<dbReference type="GO" id="GO:0009507">
    <property type="term" value="C:chloroplast"/>
    <property type="evidence" value="ECO:0007669"/>
    <property type="project" value="UniProtKB-SubCell"/>
</dbReference>
<proteinExistence type="predicted"/>
<evidence type="ECO:0000256" key="3">
    <source>
        <dbReference type="ARBA" id="ARBA00022640"/>
    </source>
</evidence>
<reference evidence="4" key="1">
    <citation type="submission" date="2024-07" db="EMBL/GenBank/DDBJ databases">
        <title>Two chromosome-level genome assemblies of Korean endemic species Abeliophyllum distichum and Forsythia ovata (Oleaceae).</title>
        <authorList>
            <person name="Mun J.H."/>
        </authorList>
    </citation>
    <scope>NUCLEOTIDE SEQUENCE</scope>
    <source>
        <strain evidence="4">KNKB198505000391</strain>
        <tissue evidence="4">Leaf</tissue>
    </source>
</reference>
<keyword evidence="7" id="KW-1185">Reference proteome</keyword>
<gene>
    <name evidence="6" type="ORF">Adt_45881</name>
    <name evidence="5" type="ORF">Adt_46294</name>
    <name evidence="4" type="ORF">Adt_47617</name>
</gene>
<protein>
    <recommendedName>
        <fullName evidence="8">Retrotransposon gag domain-containing protein</fullName>
    </recommendedName>
</protein>
<dbReference type="PANTHER" id="PTHR33926">
    <property type="entry name" value="PROTEIN TIC 22, CHLOROPLASTIC"/>
    <property type="match status" value="1"/>
</dbReference>
<dbReference type="PANTHER" id="PTHR33926:SF1">
    <property type="entry name" value="PROTEIN TIC 22-LIKE, CHLOROPLASTIC"/>
    <property type="match status" value="1"/>
</dbReference>
<dbReference type="Pfam" id="PF04278">
    <property type="entry name" value="Tic22"/>
    <property type="match status" value="1"/>
</dbReference>
<dbReference type="EMBL" id="JBFOLK010000019">
    <property type="protein sequence ID" value="KAL2458515.1"/>
    <property type="molecule type" value="Genomic_DNA"/>
</dbReference>
<keyword evidence="2" id="KW-0150">Chloroplast</keyword>
<evidence type="ECO:0000313" key="5">
    <source>
        <dbReference type="EMBL" id="KAL2457605.1"/>
    </source>
</evidence>